<name>A0A1H8HRN8_9BACL</name>
<protein>
    <submittedName>
        <fullName evidence="3">Ca-activated chloride channel family protein</fullName>
    </submittedName>
</protein>
<dbReference type="OrthoDB" id="9783818at2"/>
<dbReference type="SUPFAM" id="SSF53300">
    <property type="entry name" value="vWA-like"/>
    <property type="match status" value="1"/>
</dbReference>
<gene>
    <name evidence="3" type="ORF">SAMN05444955_11510</name>
</gene>
<dbReference type="Gene3D" id="3.40.50.410">
    <property type="entry name" value="von Willebrand factor, type A domain"/>
    <property type="match status" value="1"/>
</dbReference>
<evidence type="ECO:0000313" key="4">
    <source>
        <dbReference type="Proteomes" id="UP000199695"/>
    </source>
</evidence>
<evidence type="ECO:0000256" key="1">
    <source>
        <dbReference type="SAM" id="Phobius"/>
    </source>
</evidence>
<keyword evidence="1" id="KW-1133">Transmembrane helix</keyword>
<accession>A0A1H8HRN8</accession>
<dbReference type="InterPro" id="IPR002035">
    <property type="entry name" value="VWF_A"/>
</dbReference>
<keyword evidence="1" id="KW-0472">Membrane</keyword>
<dbReference type="Proteomes" id="UP000199695">
    <property type="component" value="Unassembled WGS sequence"/>
</dbReference>
<sequence>MRETPKGVFINCRNRRSFMEGFGGYIFNQEGIMRKKRFLCMLIIGLILTSGCSLGSSSLSGNAKQTAEKQAEQASKYKEDVKIPEELQGVDLPPEGKYAGEKYDWAKVKKELDKIPKNADGKTILKKFYELAAEDYTPFFKYYETFDTSIINVEQGPGGLKNLKLPGEKPVNIMILVDSSGSMAGKVSGGMKMDLAKEAVKNFASQMPEGANVSLSVYGHKGSNSEKDKATSCKSIEEVYPLGAYDESKFNQALNQFKPKGGLRLRLP</sequence>
<evidence type="ECO:0000259" key="2">
    <source>
        <dbReference type="Pfam" id="PF13519"/>
    </source>
</evidence>
<evidence type="ECO:0000313" key="3">
    <source>
        <dbReference type="EMBL" id="SEN58771.1"/>
    </source>
</evidence>
<dbReference type="STRING" id="1173111.SAMN05444955_11510"/>
<dbReference type="InterPro" id="IPR036465">
    <property type="entry name" value="vWFA_dom_sf"/>
</dbReference>
<proteinExistence type="predicted"/>
<dbReference type="EMBL" id="FOCQ01000015">
    <property type="protein sequence ID" value="SEN58771.1"/>
    <property type="molecule type" value="Genomic_DNA"/>
</dbReference>
<keyword evidence="1" id="KW-0812">Transmembrane</keyword>
<keyword evidence="4" id="KW-1185">Reference proteome</keyword>
<dbReference type="AlphaFoldDB" id="A0A1H8HRN8"/>
<dbReference type="Pfam" id="PF13519">
    <property type="entry name" value="VWA_2"/>
    <property type="match status" value="1"/>
</dbReference>
<feature type="domain" description="VWFA" evidence="2">
    <location>
        <begin position="173"/>
        <end position="255"/>
    </location>
</feature>
<reference evidence="3 4" key="1">
    <citation type="submission" date="2016-10" db="EMBL/GenBank/DDBJ databases">
        <authorList>
            <person name="de Groot N.N."/>
        </authorList>
    </citation>
    <scope>NUCLEOTIDE SEQUENCE [LARGE SCALE GENOMIC DNA]</scope>
    <source>
        <strain evidence="3 4">DSM 46701</strain>
    </source>
</reference>
<organism evidence="3 4">
    <name type="scientific">Lihuaxuella thermophila</name>
    <dbReference type="NCBI Taxonomy" id="1173111"/>
    <lineage>
        <taxon>Bacteria</taxon>
        <taxon>Bacillati</taxon>
        <taxon>Bacillota</taxon>
        <taxon>Bacilli</taxon>
        <taxon>Bacillales</taxon>
        <taxon>Thermoactinomycetaceae</taxon>
        <taxon>Lihuaxuella</taxon>
    </lineage>
</organism>
<feature type="transmembrane region" description="Helical" evidence="1">
    <location>
        <begin position="38"/>
        <end position="59"/>
    </location>
</feature>